<reference evidence="2 3" key="1">
    <citation type="submission" date="2015-08" db="EMBL/GenBank/DDBJ databases">
        <authorList>
            <person name="Babu N.S."/>
            <person name="Beckwith C.J."/>
            <person name="Beseler K.G."/>
            <person name="Brison A."/>
            <person name="Carone J.V."/>
            <person name="Caskin T.P."/>
            <person name="Diamond M."/>
            <person name="Durham M.E."/>
            <person name="Foxe J.M."/>
            <person name="Go M."/>
            <person name="Henderson B.A."/>
            <person name="Jones I.B."/>
            <person name="McGettigan J.A."/>
            <person name="Micheletti S.J."/>
            <person name="Nasrallah M.E."/>
            <person name="Ortiz D."/>
            <person name="Piller C.R."/>
            <person name="Privatt S.R."/>
            <person name="Schneider S.L."/>
            <person name="Sharp S."/>
            <person name="Smith T.C."/>
            <person name="Stanton J.D."/>
            <person name="Ullery H.E."/>
            <person name="Wilson R.J."/>
            <person name="Serrano M.G."/>
            <person name="Buck G."/>
            <person name="Lee V."/>
            <person name="Wang Y."/>
            <person name="Carvalho R."/>
            <person name="Voegtly L."/>
            <person name="Shi R."/>
            <person name="Duckworth R."/>
            <person name="Johnson A."/>
            <person name="Loviza R."/>
            <person name="Walstead R."/>
            <person name="Shah Z."/>
            <person name="Kiflezghi M."/>
            <person name="Wade K."/>
            <person name="Ball S.L."/>
            <person name="Bradley K.W."/>
            <person name="Asai D.J."/>
            <person name="Bowman C.A."/>
            <person name="Russell D.A."/>
            <person name="Pope W.H."/>
            <person name="Jacobs-Sera D."/>
            <person name="Hendrix R.W."/>
            <person name="Hatfull G.F."/>
        </authorList>
    </citation>
    <scope>NUCLEOTIDE SEQUENCE [LARGE SCALE GENOMIC DNA]</scope>
    <source>
        <strain evidence="2 3">DSM 27648</strain>
    </source>
</reference>
<evidence type="ECO:0000313" key="3">
    <source>
        <dbReference type="Proteomes" id="UP000064967"/>
    </source>
</evidence>
<dbReference type="STRING" id="1391654.AKJ09_08039"/>
<dbReference type="EMBL" id="CP012333">
    <property type="protein sequence ID" value="AKV01376.1"/>
    <property type="molecule type" value="Genomic_DNA"/>
</dbReference>
<organism evidence="2 3">
    <name type="scientific">Labilithrix luteola</name>
    <dbReference type="NCBI Taxonomy" id="1391654"/>
    <lineage>
        <taxon>Bacteria</taxon>
        <taxon>Pseudomonadati</taxon>
        <taxon>Myxococcota</taxon>
        <taxon>Polyangia</taxon>
        <taxon>Polyangiales</taxon>
        <taxon>Labilitrichaceae</taxon>
        <taxon>Labilithrix</taxon>
    </lineage>
</organism>
<accession>A0A0K1Q6B8</accession>
<feature type="compositionally biased region" description="Basic residues" evidence="1">
    <location>
        <begin position="199"/>
        <end position="219"/>
    </location>
</feature>
<dbReference type="KEGG" id="llu:AKJ09_08039"/>
<keyword evidence="3" id="KW-1185">Reference proteome</keyword>
<dbReference type="Proteomes" id="UP000064967">
    <property type="component" value="Chromosome"/>
</dbReference>
<sequence length="219" mass="24277">MSSSPAGTTDRFDELVAQRVEPEEGVRHHRWMSCDNHDPMGGIPWQRARSVIRLLNEVHELGQTTEAARAHLVESLLHVVGAVIGTCVLDVDYRPGATNSLKKVTLAGFDDTSIALFQAGQSNGACVNPYHAQRINRLSAKPGEVLAATDRDLLTTRDWYSSPWVSDLARPARFDHSRSPRVRWALRRTADGRLALTAHRGHARASPHGRKRQGDRRAA</sequence>
<evidence type="ECO:0000256" key="1">
    <source>
        <dbReference type="SAM" id="MobiDB-lite"/>
    </source>
</evidence>
<protein>
    <submittedName>
        <fullName evidence="2">Transcriptional regulator, LuxR family protein</fullName>
    </submittedName>
</protein>
<gene>
    <name evidence="2" type="ORF">AKJ09_08039</name>
</gene>
<dbReference type="AlphaFoldDB" id="A0A0K1Q6B8"/>
<proteinExistence type="predicted"/>
<feature type="region of interest" description="Disordered" evidence="1">
    <location>
        <begin position="197"/>
        <end position="219"/>
    </location>
</feature>
<name>A0A0K1Q6B8_9BACT</name>
<evidence type="ECO:0000313" key="2">
    <source>
        <dbReference type="EMBL" id="AKV01376.1"/>
    </source>
</evidence>